<keyword evidence="3" id="KW-0808">Transferase</keyword>
<dbReference type="InterPro" id="IPR053173">
    <property type="entry name" value="SAM-binding_MTase"/>
</dbReference>
<feature type="domain" description="S-adenosylmethionine-dependent methyltransferase Rv2258c-like winged HTH" evidence="2">
    <location>
        <begin position="32"/>
        <end position="99"/>
    </location>
</feature>
<dbReference type="Pfam" id="PF21320">
    <property type="entry name" value="WHD_Rv2258c"/>
    <property type="match status" value="1"/>
</dbReference>
<keyword evidence="4" id="KW-1185">Reference proteome</keyword>
<dbReference type="InterPro" id="IPR029063">
    <property type="entry name" value="SAM-dependent_MTases_sf"/>
</dbReference>
<protein>
    <submittedName>
        <fullName evidence="3">Class I SAM-dependent methyltransferase</fullName>
    </submittedName>
</protein>
<dbReference type="PANTHER" id="PTHR45128">
    <property type="entry name" value="METHYLTRANSFERASE TYPE 11"/>
    <property type="match status" value="1"/>
</dbReference>
<feature type="domain" description="Methyltransferase" evidence="1">
    <location>
        <begin position="178"/>
        <end position="283"/>
    </location>
</feature>
<sequence>MAVEAPAINEDRLNAFLGQVVGELGATVNAGLIVLGDRLGLYRAMAGAGPMTPATLAERTGTVERYVREWLNAQAAGGYVEYDARTGRYELPPEQAFALADENSPAFMCGAFQLATATLRSEADIRTAFKSGAGFGWHEHDAGVHEGCERFFRPGYNMNLIPSWLPSLDGVEEKLRLGAHVADVGCGLGTSTLLMAREYPRSTFTGFDYHPESIAAASERATGAGVGDRVHFQVAPAKAFPGTGYDLVAMFDCLHDMGDPVGAARHVRQALADDGTWMVVEPFAGDRVEDNLNPVGRAYYGFSTLLCTPSSLSQEVGLALGAQAGEARIRDVATAAGFTRFRRATETPFNLVYEIRP</sequence>
<accession>A0A934K7H8</accession>
<dbReference type="InterPro" id="IPR048711">
    <property type="entry name" value="WHD_Rv2258c"/>
</dbReference>
<dbReference type="Proteomes" id="UP000612893">
    <property type="component" value="Unassembled WGS sequence"/>
</dbReference>
<evidence type="ECO:0000259" key="1">
    <source>
        <dbReference type="Pfam" id="PF13847"/>
    </source>
</evidence>
<proteinExistence type="predicted"/>
<dbReference type="PANTHER" id="PTHR45128:SF2">
    <property type="entry name" value="METHYLTRANSFERASE DOMAIN-CONTAINING PROTEIN"/>
    <property type="match status" value="1"/>
</dbReference>
<dbReference type="Gene3D" id="1.10.10.10">
    <property type="entry name" value="Winged helix-like DNA-binding domain superfamily/Winged helix DNA-binding domain"/>
    <property type="match status" value="1"/>
</dbReference>
<dbReference type="InterPro" id="IPR036388">
    <property type="entry name" value="WH-like_DNA-bd_sf"/>
</dbReference>
<name>A0A934K7H8_9BACT</name>
<dbReference type="InterPro" id="IPR025714">
    <property type="entry name" value="Methyltranfer_dom"/>
</dbReference>
<dbReference type="EMBL" id="JAEKNR010000245">
    <property type="protein sequence ID" value="MBJ7601434.1"/>
    <property type="molecule type" value="Genomic_DNA"/>
</dbReference>
<dbReference type="Pfam" id="PF13847">
    <property type="entry name" value="Methyltransf_31"/>
    <property type="match status" value="1"/>
</dbReference>
<dbReference type="GO" id="GO:0032259">
    <property type="term" value="P:methylation"/>
    <property type="evidence" value="ECO:0007669"/>
    <property type="project" value="UniProtKB-KW"/>
</dbReference>
<dbReference type="RefSeq" id="WP_338205667.1">
    <property type="nucleotide sequence ID" value="NZ_JAEKNR010000245.1"/>
</dbReference>
<organism evidence="3 4">
    <name type="scientific">Candidatus Nephthysia bennettiae</name>
    <dbReference type="NCBI Taxonomy" id="3127016"/>
    <lineage>
        <taxon>Bacteria</taxon>
        <taxon>Bacillati</taxon>
        <taxon>Candidatus Dormiibacterota</taxon>
        <taxon>Candidatus Dormibacteria</taxon>
        <taxon>Candidatus Dormibacterales</taxon>
        <taxon>Candidatus Dormibacteraceae</taxon>
        <taxon>Candidatus Nephthysia</taxon>
    </lineage>
</organism>
<dbReference type="InterPro" id="IPR036390">
    <property type="entry name" value="WH_DNA-bd_sf"/>
</dbReference>
<dbReference type="GO" id="GO:0008168">
    <property type="term" value="F:methyltransferase activity"/>
    <property type="evidence" value="ECO:0007669"/>
    <property type="project" value="UniProtKB-KW"/>
</dbReference>
<dbReference type="AlphaFoldDB" id="A0A934K7H8"/>
<gene>
    <name evidence="3" type="ORF">JF922_25590</name>
</gene>
<dbReference type="SUPFAM" id="SSF46785">
    <property type="entry name" value="Winged helix' DNA-binding domain"/>
    <property type="match status" value="1"/>
</dbReference>
<evidence type="ECO:0000259" key="2">
    <source>
        <dbReference type="Pfam" id="PF21320"/>
    </source>
</evidence>
<evidence type="ECO:0000313" key="3">
    <source>
        <dbReference type="EMBL" id="MBJ7601434.1"/>
    </source>
</evidence>
<keyword evidence="3" id="KW-0489">Methyltransferase</keyword>
<reference evidence="3" key="1">
    <citation type="submission" date="2020-10" db="EMBL/GenBank/DDBJ databases">
        <title>Ca. Dormibacterota MAGs.</title>
        <authorList>
            <person name="Montgomery K."/>
        </authorList>
    </citation>
    <scope>NUCLEOTIDE SEQUENCE [LARGE SCALE GENOMIC DNA]</scope>
    <source>
        <strain evidence="3">SC8812_S17_10</strain>
    </source>
</reference>
<dbReference type="CDD" id="cd02440">
    <property type="entry name" value="AdoMet_MTases"/>
    <property type="match status" value="1"/>
</dbReference>
<dbReference type="Gene3D" id="3.40.50.150">
    <property type="entry name" value="Vaccinia Virus protein VP39"/>
    <property type="match status" value="1"/>
</dbReference>
<comment type="caution">
    <text evidence="3">The sequence shown here is derived from an EMBL/GenBank/DDBJ whole genome shotgun (WGS) entry which is preliminary data.</text>
</comment>
<evidence type="ECO:0000313" key="4">
    <source>
        <dbReference type="Proteomes" id="UP000612893"/>
    </source>
</evidence>
<dbReference type="SUPFAM" id="SSF53335">
    <property type="entry name" value="S-adenosyl-L-methionine-dependent methyltransferases"/>
    <property type="match status" value="1"/>
</dbReference>